<reference evidence="3 5" key="2">
    <citation type="submission" date="2016-10" db="EMBL/GenBank/DDBJ databases">
        <title>Whole genome sequences of antibiotic resistant commensal Escherichia coli from healthy Australian adults.</title>
        <authorList>
            <person name="Moran R.A."/>
            <person name="Anantham S."/>
            <person name="Nigro S.J."/>
            <person name="Holt K.E."/>
            <person name="Hall R.M."/>
        </authorList>
    </citation>
    <scope>NUCLEOTIDE SEQUENCE [LARGE SCALE GENOMIC DNA]</scope>
    <source>
        <strain evidence="3 5">2.3-R4</strain>
    </source>
</reference>
<dbReference type="AlphaFoldDB" id="A0A094WGW4"/>
<evidence type="ECO:0000313" key="2">
    <source>
        <dbReference type="EMBL" id="KPO07768.1"/>
    </source>
</evidence>
<gene>
    <name evidence="2" type="ORF">ACU57_19780</name>
    <name evidence="3" type="ORF">BMT91_04730</name>
</gene>
<evidence type="ECO:0000313" key="4">
    <source>
        <dbReference type="Proteomes" id="UP000050556"/>
    </source>
</evidence>
<proteinExistence type="predicted"/>
<protein>
    <submittedName>
        <fullName evidence="2">Uncharacterized protein</fullName>
    </submittedName>
</protein>
<evidence type="ECO:0000256" key="1">
    <source>
        <dbReference type="SAM" id="MobiDB-lite"/>
    </source>
</evidence>
<dbReference type="Proteomes" id="UP000050556">
    <property type="component" value="Unassembled WGS sequence"/>
</dbReference>
<name>A0A094WGW4_ECOLX</name>
<dbReference type="EMBL" id="LDYI01000136">
    <property type="protein sequence ID" value="KPO07768.1"/>
    <property type="molecule type" value="Genomic_DNA"/>
</dbReference>
<sequence length="115" mass="13640">MQQYIYLYLTIKHHFSDISFYWKDDRVMTVMKKAVCFQQDLHQASVHDRRMRRERLIQPTKPALIVGMIRRASVASGICAQMPYPPKNIKPAITRFRNNRSRPSPPAAQKNNRRR</sequence>
<comment type="caution">
    <text evidence="2">The sequence shown here is derived from an EMBL/GenBank/DDBJ whole genome shotgun (WGS) entry which is preliminary data.</text>
</comment>
<feature type="region of interest" description="Disordered" evidence="1">
    <location>
        <begin position="90"/>
        <end position="115"/>
    </location>
</feature>
<evidence type="ECO:0000313" key="3">
    <source>
        <dbReference type="EMBL" id="OOK30789.1"/>
    </source>
</evidence>
<dbReference type="EMBL" id="MPAF01000005">
    <property type="protein sequence ID" value="OOK30789.1"/>
    <property type="molecule type" value="Genomic_DNA"/>
</dbReference>
<dbReference type="Proteomes" id="UP000188855">
    <property type="component" value="Unassembled WGS sequence"/>
</dbReference>
<accession>A0A094WGW4</accession>
<evidence type="ECO:0000313" key="5">
    <source>
        <dbReference type="Proteomes" id="UP000188855"/>
    </source>
</evidence>
<reference evidence="2 4" key="1">
    <citation type="journal article" date="2015" name="Front. Microbiol.">
        <title>Genetic determinants of heat resistance in Escherichia coli.</title>
        <authorList>
            <person name="Mercer R.G."/>
            <person name="Zheng J."/>
            <person name="Garcia-Hernandez R."/>
            <person name="Ruan L."/>
            <person name="Ganzle M.G."/>
            <person name="McMullen L.M."/>
        </authorList>
    </citation>
    <scope>NUCLEOTIDE SEQUENCE [LARGE SCALE GENOMIC DNA]</scope>
    <source>
        <strain evidence="2 4">AW1.3</strain>
    </source>
</reference>
<organism evidence="2 4">
    <name type="scientific">Escherichia coli</name>
    <dbReference type="NCBI Taxonomy" id="562"/>
    <lineage>
        <taxon>Bacteria</taxon>
        <taxon>Pseudomonadati</taxon>
        <taxon>Pseudomonadota</taxon>
        <taxon>Gammaproteobacteria</taxon>
        <taxon>Enterobacterales</taxon>
        <taxon>Enterobacteriaceae</taxon>
        <taxon>Escherichia</taxon>
    </lineage>
</organism>